<evidence type="ECO:0000256" key="1">
    <source>
        <dbReference type="ARBA" id="ARBA00004123"/>
    </source>
</evidence>
<dbReference type="Proteomes" id="UP000014760">
    <property type="component" value="Unassembled WGS sequence"/>
</dbReference>
<dbReference type="Gene3D" id="4.10.320.30">
    <property type="match status" value="1"/>
</dbReference>
<evidence type="ECO:0000256" key="5">
    <source>
        <dbReference type="ARBA" id="ARBA00023015"/>
    </source>
</evidence>
<dbReference type="GO" id="GO:0005634">
    <property type="term" value="C:nucleus"/>
    <property type="evidence" value="ECO:0007669"/>
    <property type="project" value="UniProtKB-SubCell"/>
</dbReference>
<keyword evidence="3" id="KW-0863">Zinc-finger</keyword>
<organism evidence="9">
    <name type="scientific">Capitella teleta</name>
    <name type="common">Polychaete worm</name>
    <dbReference type="NCBI Taxonomy" id="283909"/>
    <lineage>
        <taxon>Eukaryota</taxon>
        <taxon>Metazoa</taxon>
        <taxon>Spiralia</taxon>
        <taxon>Lophotrochozoa</taxon>
        <taxon>Annelida</taxon>
        <taxon>Polychaeta</taxon>
        <taxon>Sedentaria</taxon>
        <taxon>Scolecida</taxon>
        <taxon>Capitellidae</taxon>
        <taxon>Capitella</taxon>
    </lineage>
</organism>
<evidence type="ECO:0000313" key="10">
    <source>
        <dbReference type="EnsemblMetazoa" id="CapteP89486"/>
    </source>
</evidence>
<sequence>IYRCPTPGCNGRGHVNSNRNSHRRCTHFTLENDSKICIRCQFVRLSYCGHEQDDSTGSPQDKHHVHQPPSGSGRIWGPTCSCADT</sequence>
<keyword evidence="11" id="KW-1185">Reference proteome</keyword>
<keyword evidence="5" id="KW-0805">Transcription regulation</keyword>
<dbReference type="AlphaFoldDB" id="R7TFR6"/>
<evidence type="ECO:0000256" key="3">
    <source>
        <dbReference type="ARBA" id="ARBA00022771"/>
    </source>
</evidence>
<reference evidence="9 11" key="2">
    <citation type="journal article" date="2013" name="Nature">
        <title>Insights into bilaterian evolution from three spiralian genomes.</title>
        <authorList>
            <person name="Simakov O."/>
            <person name="Marletaz F."/>
            <person name="Cho S.J."/>
            <person name="Edsinger-Gonzales E."/>
            <person name="Havlak P."/>
            <person name="Hellsten U."/>
            <person name="Kuo D.H."/>
            <person name="Larsson T."/>
            <person name="Lv J."/>
            <person name="Arendt D."/>
            <person name="Savage R."/>
            <person name="Osoegawa K."/>
            <person name="de Jong P."/>
            <person name="Grimwood J."/>
            <person name="Chapman J.A."/>
            <person name="Shapiro H."/>
            <person name="Aerts A."/>
            <person name="Otillar R.P."/>
            <person name="Terry A.Y."/>
            <person name="Boore J.L."/>
            <person name="Grigoriev I.V."/>
            <person name="Lindberg D.R."/>
            <person name="Seaver E.C."/>
            <person name="Weisblat D.A."/>
            <person name="Putnam N.H."/>
            <person name="Rokhsar D.S."/>
        </authorList>
    </citation>
    <scope>NUCLEOTIDE SEQUENCE</scope>
    <source>
        <strain evidence="9 11">I ESC-2004</strain>
    </source>
</reference>
<evidence type="ECO:0000256" key="2">
    <source>
        <dbReference type="ARBA" id="ARBA00022723"/>
    </source>
</evidence>
<protein>
    <submittedName>
        <fullName evidence="9 10">Uncharacterized protein</fullName>
    </submittedName>
</protein>
<name>R7TFR6_CAPTE</name>
<evidence type="ECO:0000256" key="7">
    <source>
        <dbReference type="ARBA" id="ARBA00023242"/>
    </source>
</evidence>
<dbReference type="SUPFAM" id="SSF103637">
    <property type="entry name" value="CCHHC domain"/>
    <property type="match status" value="1"/>
</dbReference>
<keyword evidence="7" id="KW-0539">Nucleus</keyword>
<evidence type="ECO:0000256" key="6">
    <source>
        <dbReference type="ARBA" id="ARBA00023163"/>
    </source>
</evidence>
<dbReference type="PROSITE" id="PS51802">
    <property type="entry name" value="ZF_CCHHC"/>
    <property type="match status" value="1"/>
</dbReference>
<dbReference type="InterPro" id="IPR036060">
    <property type="entry name" value="Znf_C2H2C_sf"/>
</dbReference>
<dbReference type="GO" id="GO:0008270">
    <property type="term" value="F:zinc ion binding"/>
    <property type="evidence" value="ECO:0007669"/>
    <property type="project" value="UniProtKB-KW"/>
</dbReference>
<evidence type="ECO:0000256" key="4">
    <source>
        <dbReference type="ARBA" id="ARBA00022833"/>
    </source>
</evidence>
<keyword evidence="2" id="KW-0479">Metal-binding</keyword>
<feature type="non-terminal residue" evidence="9">
    <location>
        <position position="1"/>
    </location>
</feature>
<proteinExistence type="predicted"/>
<keyword evidence="4" id="KW-0862">Zinc</keyword>
<dbReference type="Pfam" id="PF01530">
    <property type="entry name" value="zf-C2HC"/>
    <property type="match status" value="1"/>
</dbReference>
<accession>R7TFR6</accession>
<evidence type="ECO:0000313" key="11">
    <source>
        <dbReference type="Proteomes" id="UP000014760"/>
    </source>
</evidence>
<evidence type="ECO:0000256" key="8">
    <source>
        <dbReference type="SAM" id="MobiDB-lite"/>
    </source>
</evidence>
<feature type="region of interest" description="Disordered" evidence="8">
    <location>
        <begin position="51"/>
        <end position="85"/>
    </location>
</feature>
<reference evidence="11" key="1">
    <citation type="submission" date="2012-12" db="EMBL/GenBank/DDBJ databases">
        <authorList>
            <person name="Hellsten U."/>
            <person name="Grimwood J."/>
            <person name="Chapman J.A."/>
            <person name="Shapiro H."/>
            <person name="Aerts A."/>
            <person name="Otillar R.P."/>
            <person name="Terry A.Y."/>
            <person name="Boore J.L."/>
            <person name="Simakov O."/>
            <person name="Marletaz F."/>
            <person name="Cho S.-J."/>
            <person name="Edsinger-Gonzales E."/>
            <person name="Havlak P."/>
            <person name="Kuo D.-H."/>
            <person name="Larsson T."/>
            <person name="Lv J."/>
            <person name="Arendt D."/>
            <person name="Savage R."/>
            <person name="Osoegawa K."/>
            <person name="de Jong P."/>
            <person name="Lindberg D.R."/>
            <person name="Seaver E.C."/>
            <person name="Weisblat D.A."/>
            <person name="Putnam N.H."/>
            <person name="Grigoriev I.V."/>
            <person name="Rokhsar D.S."/>
        </authorList>
    </citation>
    <scope>NUCLEOTIDE SEQUENCE</scope>
    <source>
        <strain evidence="11">I ESC-2004</strain>
    </source>
</reference>
<reference evidence="10" key="3">
    <citation type="submission" date="2015-06" db="UniProtKB">
        <authorList>
            <consortium name="EnsemblMetazoa"/>
        </authorList>
    </citation>
    <scope>IDENTIFICATION</scope>
</reference>
<dbReference type="HOGENOM" id="CLU_2518958_0_0_1"/>
<dbReference type="OrthoDB" id="10069059at2759"/>
<dbReference type="EMBL" id="AMQN01030547">
    <property type="status" value="NOT_ANNOTATED_CDS"/>
    <property type="molecule type" value="Genomic_DNA"/>
</dbReference>
<dbReference type="EnsemblMetazoa" id="CapteT89486">
    <property type="protein sequence ID" value="CapteP89486"/>
    <property type="gene ID" value="CapteG89486"/>
</dbReference>
<dbReference type="InterPro" id="IPR002515">
    <property type="entry name" value="Znf_C2H2C"/>
</dbReference>
<dbReference type="GO" id="GO:0006355">
    <property type="term" value="P:regulation of DNA-templated transcription"/>
    <property type="evidence" value="ECO:0007669"/>
    <property type="project" value="InterPro"/>
</dbReference>
<comment type="subcellular location">
    <subcellularLocation>
        <location evidence="1">Nucleus</location>
    </subcellularLocation>
</comment>
<keyword evidence="6" id="KW-0804">Transcription</keyword>
<evidence type="ECO:0000313" key="9">
    <source>
        <dbReference type="EMBL" id="ELT92312.1"/>
    </source>
</evidence>
<gene>
    <name evidence="9" type="ORF">CAPTEDRAFT_89486</name>
</gene>
<dbReference type="EMBL" id="KB310166">
    <property type="protein sequence ID" value="ELT92312.1"/>
    <property type="molecule type" value="Genomic_DNA"/>
</dbReference>